<dbReference type="AlphaFoldDB" id="A0AAP6ZLB6"/>
<proteinExistence type="predicted"/>
<sequence>MAKNKDLVSVPVITYNQEEFIEETLESILNQSYNHIEIIVSDDCSTDKTVQILKNYAKKYPNIVKPIFNSDNKGITENSNTALSACRGKYIAIIGGDDLFKPNKIEKQVQFMKDTECTVSYHNAEVFDHYTGNIERLFNRPGNTYQGSAKEVISKGCFFCACTIMFRREDLGRIGFDTRLPVASDWKLIIEILARTKGKIAYLDDTLSKYRRHEHNVTRKLHKVNNAEIDTLNACNILATEYPSLFKGAMEYQAQVFDVIKPRVNYLSCLLHAIKIKPTLLRFAVLGTYILSFGKIQK</sequence>
<dbReference type="InterPro" id="IPR029044">
    <property type="entry name" value="Nucleotide-diphossugar_trans"/>
</dbReference>
<dbReference type="InterPro" id="IPR001173">
    <property type="entry name" value="Glyco_trans_2-like"/>
</dbReference>
<reference evidence="2 3" key="1">
    <citation type="submission" date="2019-09" db="EMBL/GenBank/DDBJ databases">
        <title>Draft genome sequencing and comparative genomics of hatchery-associated Vibrios.</title>
        <authorList>
            <person name="Kehlet-Delgado H."/>
            <person name="Mueller R.S."/>
        </authorList>
    </citation>
    <scope>NUCLEOTIDE SEQUENCE [LARGE SCALE GENOMIC DNA]</scope>
    <source>
        <strain evidence="2 3">09-121-3</strain>
    </source>
</reference>
<dbReference type="PANTHER" id="PTHR22916:SF3">
    <property type="entry name" value="UDP-GLCNAC:BETAGAL BETA-1,3-N-ACETYLGLUCOSAMINYLTRANSFERASE-LIKE PROTEIN 1"/>
    <property type="match status" value="1"/>
</dbReference>
<name>A0AAP6ZLB6_9VIBR</name>
<feature type="domain" description="Glycosyltransferase 2-like" evidence="1">
    <location>
        <begin position="9"/>
        <end position="171"/>
    </location>
</feature>
<organism evidence="2 3">
    <name type="scientific">Vibrio coralliilyticus</name>
    <dbReference type="NCBI Taxonomy" id="190893"/>
    <lineage>
        <taxon>Bacteria</taxon>
        <taxon>Pseudomonadati</taxon>
        <taxon>Pseudomonadota</taxon>
        <taxon>Gammaproteobacteria</taxon>
        <taxon>Vibrionales</taxon>
        <taxon>Vibrionaceae</taxon>
        <taxon>Vibrio</taxon>
    </lineage>
</organism>
<dbReference type="PANTHER" id="PTHR22916">
    <property type="entry name" value="GLYCOSYLTRANSFERASE"/>
    <property type="match status" value="1"/>
</dbReference>
<protein>
    <submittedName>
        <fullName evidence="2">Glycosyltransferase</fullName>
    </submittedName>
</protein>
<dbReference type="RefSeq" id="WP_099608997.1">
    <property type="nucleotide sequence ID" value="NZ_VTXP01000007.1"/>
</dbReference>
<comment type="caution">
    <text evidence="2">The sequence shown here is derived from an EMBL/GenBank/DDBJ whole genome shotgun (WGS) entry which is preliminary data.</text>
</comment>
<dbReference type="EMBL" id="VTXP01000007">
    <property type="protein sequence ID" value="NOJ23990.1"/>
    <property type="molecule type" value="Genomic_DNA"/>
</dbReference>
<dbReference type="GO" id="GO:0016758">
    <property type="term" value="F:hexosyltransferase activity"/>
    <property type="evidence" value="ECO:0007669"/>
    <property type="project" value="UniProtKB-ARBA"/>
</dbReference>
<evidence type="ECO:0000313" key="3">
    <source>
        <dbReference type="Proteomes" id="UP000576645"/>
    </source>
</evidence>
<accession>A0AAP6ZLB6</accession>
<gene>
    <name evidence="2" type="ORF">F0238_14735</name>
</gene>
<evidence type="ECO:0000313" key="2">
    <source>
        <dbReference type="EMBL" id="NOJ23990.1"/>
    </source>
</evidence>
<dbReference type="Proteomes" id="UP000576645">
    <property type="component" value="Unassembled WGS sequence"/>
</dbReference>
<dbReference type="Gene3D" id="3.90.550.10">
    <property type="entry name" value="Spore Coat Polysaccharide Biosynthesis Protein SpsA, Chain A"/>
    <property type="match status" value="1"/>
</dbReference>
<evidence type="ECO:0000259" key="1">
    <source>
        <dbReference type="Pfam" id="PF00535"/>
    </source>
</evidence>
<dbReference type="Pfam" id="PF00535">
    <property type="entry name" value="Glycos_transf_2"/>
    <property type="match status" value="1"/>
</dbReference>
<dbReference type="SUPFAM" id="SSF53448">
    <property type="entry name" value="Nucleotide-diphospho-sugar transferases"/>
    <property type="match status" value="1"/>
</dbReference>